<dbReference type="SMART" id="SM00869">
    <property type="entry name" value="Autotransporter"/>
    <property type="match status" value="1"/>
</dbReference>
<dbReference type="AlphaFoldDB" id="A0A0D0KY53"/>
<dbReference type="OrthoDB" id="6848220at2"/>
<protein>
    <recommendedName>
        <fullName evidence="2">Autotransporter domain-containing protein</fullName>
    </recommendedName>
</protein>
<reference evidence="3 4" key="1">
    <citation type="submission" date="2014-12" db="EMBL/GenBank/DDBJ databases">
        <title>16Stimator: statistical estimation of ribosomal gene copy numbers from draft genome assemblies.</title>
        <authorList>
            <person name="Perisin M.A."/>
            <person name="Vetter M."/>
            <person name="Gilbert J.A."/>
            <person name="Bergelson J."/>
        </authorList>
    </citation>
    <scope>NUCLEOTIDE SEQUENCE [LARGE SCALE GENOMIC DNA]</scope>
    <source>
        <strain evidence="3 4">MEJ076</strain>
    </source>
</reference>
<feature type="chain" id="PRO_5002214973" description="Autotransporter domain-containing protein" evidence="1">
    <location>
        <begin position="43"/>
        <end position="745"/>
    </location>
</feature>
<dbReference type="PROSITE" id="PS51208">
    <property type="entry name" value="AUTOTRANSPORTER"/>
    <property type="match status" value="1"/>
</dbReference>
<proteinExistence type="predicted"/>
<name>A0A0D0KY53_AGRTU</name>
<dbReference type="InterPro" id="IPR014262">
    <property type="entry name" value="HAF_rpt"/>
</dbReference>
<gene>
    <name evidence="3" type="ORF">RU07_12490</name>
</gene>
<dbReference type="InterPro" id="IPR036709">
    <property type="entry name" value="Autotransporte_beta_dom_sf"/>
</dbReference>
<comment type="caution">
    <text evidence="3">The sequence shown here is derived from an EMBL/GenBank/DDBJ whole genome shotgun (WGS) entry which is preliminary data.</text>
</comment>
<organism evidence="3 4">
    <name type="scientific">Agrobacterium tumefaciens</name>
    <dbReference type="NCBI Taxonomy" id="358"/>
    <lineage>
        <taxon>Bacteria</taxon>
        <taxon>Pseudomonadati</taxon>
        <taxon>Pseudomonadota</taxon>
        <taxon>Alphaproteobacteria</taxon>
        <taxon>Hyphomicrobiales</taxon>
        <taxon>Rhizobiaceae</taxon>
        <taxon>Rhizobium/Agrobacterium group</taxon>
        <taxon>Agrobacterium</taxon>
        <taxon>Agrobacterium tumefaciens complex</taxon>
    </lineage>
</organism>
<dbReference type="InterPro" id="IPR005546">
    <property type="entry name" value="Autotransporte_beta"/>
</dbReference>
<keyword evidence="1" id="KW-0732">Signal</keyword>
<dbReference type="Proteomes" id="UP000035017">
    <property type="component" value="Unassembled WGS sequence"/>
</dbReference>
<evidence type="ECO:0000256" key="1">
    <source>
        <dbReference type="SAM" id="SignalP"/>
    </source>
</evidence>
<accession>A0A0D0KY53</accession>
<dbReference type="NCBIfam" id="TIGR02913">
    <property type="entry name" value="HAF_rpt"/>
    <property type="match status" value="1"/>
</dbReference>
<dbReference type="EMBL" id="JXQV01000011">
    <property type="protein sequence ID" value="KIQ02253.1"/>
    <property type="molecule type" value="Genomic_DNA"/>
</dbReference>
<feature type="domain" description="Autotransporter" evidence="2">
    <location>
        <begin position="477"/>
        <end position="745"/>
    </location>
</feature>
<dbReference type="SUPFAM" id="SSF103515">
    <property type="entry name" value="Autotransporter"/>
    <property type="match status" value="1"/>
</dbReference>
<sequence>MTMTSGKPDHGMSRNTRRLFSTTSLIALALAASAAFPLSVQAIGGTPAPDTSNTSANTTFDQFTQPDVVYNPKIIGLSGDGSTLLVTGYGELGYLPYLWNGSAGSSPVITSQFNASDINEDGSVYVGSGLSKAYRFKNGVVEDLGTLGGAYAYASYVSDDGNAVAGQGYTANSDFHALYWSTTSGATADGVMVDIGTLNGDSSSDVYAISGDGTTVVGVSGDEAYRWQVGGTITGLGVLGGDGSSKALAVSADGSVVAGTSTGGVDRVFRWTDAGGMRDIGNLTLADEDAGQGINFGRMSADGSTIVGSVNVSPDNKDPSYTAAYRWHVGSDGITGTMQNLGGFGGDYAKASAVNADGSVVVGSANDTNGLYHGFRSTEATGLTTVEDWLRANGATIAVDTTATAESVSNNGNVVAGMTQNGQFYYARVDALGAGIITPEQFLPTIQSAAATPTTTQLGSANTAMFGAQGSPMRNLLNAGQRSAWGTVDSGYDKSDASDGGFGLGEIGMGYGIADGVTGRFAIGGTYTNQDLEGGGDFNFKGFYLSPEVTANVVSNLYVTLGGYYAGGKMDIHRGYMNGGAQDFSNGNTDTQTFGGKLRFDWLDAVTIADTAISPYIGLSRANSKVDAYTESGGSFPVAYDEMSDHATIARLGADYVHPLSDSITLLARTEVAHRFEDKSSATSANILGLSSVDLPGHDLKQWWVRGGLGAEFAVGGGTASLMVNASTEGGDPSVWLRSGWKVNF</sequence>
<evidence type="ECO:0000313" key="4">
    <source>
        <dbReference type="Proteomes" id="UP000035017"/>
    </source>
</evidence>
<dbReference type="Gene3D" id="2.40.128.130">
    <property type="entry name" value="Autotransporter beta-domain"/>
    <property type="match status" value="1"/>
</dbReference>
<evidence type="ECO:0000259" key="2">
    <source>
        <dbReference type="PROSITE" id="PS51208"/>
    </source>
</evidence>
<dbReference type="Pfam" id="PF03797">
    <property type="entry name" value="Autotransporter"/>
    <property type="match status" value="1"/>
</dbReference>
<evidence type="ECO:0000313" key="3">
    <source>
        <dbReference type="EMBL" id="KIQ02253.1"/>
    </source>
</evidence>
<feature type="signal peptide" evidence="1">
    <location>
        <begin position="1"/>
        <end position="42"/>
    </location>
</feature>